<feature type="coiled-coil region" evidence="1">
    <location>
        <begin position="56"/>
        <end position="98"/>
    </location>
</feature>
<dbReference type="AlphaFoldDB" id="A0A7S1VDT7"/>
<keyword evidence="1" id="KW-0175">Coiled coil</keyword>
<organism evidence="2">
    <name type="scientific">Grammatophora oceanica</name>
    <dbReference type="NCBI Taxonomy" id="210454"/>
    <lineage>
        <taxon>Eukaryota</taxon>
        <taxon>Sar</taxon>
        <taxon>Stramenopiles</taxon>
        <taxon>Ochrophyta</taxon>
        <taxon>Bacillariophyta</taxon>
        <taxon>Fragilariophyceae</taxon>
        <taxon>Fragilariophycidae</taxon>
        <taxon>Rhabdonematales</taxon>
        <taxon>Grammatophoraceae</taxon>
        <taxon>Grammatophora</taxon>
    </lineage>
</organism>
<evidence type="ECO:0000256" key="1">
    <source>
        <dbReference type="SAM" id="Coils"/>
    </source>
</evidence>
<name>A0A7S1VDT7_9STRA</name>
<reference evidence="2" key="1">
    <citation type="submission" date="2021-01" db="EMBL/GenBank/DDBJ databases">
        <authorList>
            <person name="Corre E."/>
            <person name="Pelletier E."/>
            <person name="Niang G."/>
            <person name="Scheremetjew M."/>
            <person name="Finn R."/>
            <person name="Kale V."/>
            <person name="Holt S."/>
            <person name="Cochrane G."/>
            <person name="Meng A."/>
            <person name="Brown T."/>
            <person name="Cohen L."/>
        </authorList>
    </citation>
    <scope>NUCLEOTIDE SEQUENCE</scope>
    <source>
        <strain evidence="2">CCMP 410</strain>
    </source>
</reference>
<sequence>MVAAAEIESTAEENAWEDAAAASDDGPIILRSVDLRSQTDMQEVYEVLHVRGPCPKSRLRAYIERLQAIRRKLNEEEVQRLTEENHALRNEREAFRMAELRARSSTERALAASDDVLYDLFERAPITPLWLQPLESTQHEAWDTCWSDYYALTESSRTETSDTIQPKLNSDFIPKLPTASPYDIVDTHSDWNKLTQDATLFLRGRPRVELTIAAIIEWVVRMERVFHQRNTRPNS</sequence>
<evidence type="ECO:0000313" key="2">
    <source>
        <dbReference type="EMBL" id="CAD9296654.1"/>
    </source>
</evidence>
<dbReference type="EMBL" id="HBGK01037761">
    <property type="protein sequence ID" value="CAD9296654.1"/>
    <property type="molecule type" value="Transcribed_RNA"/>
</dbReference>
<gene>
    <name evidence="2" type="ORF">GOCE00092_LOCUS19581</name>
</gene>
<accession>A0A7S1VDT7</accession>
<protein>
    <submittedName>
        <fullName evidence="2">Uncharacterized protein</fullName>
    </submittedName>
</protein>
<proteinExistence type="predicted"/>